<keyword evidence="1" id="KW-1133">Transmembrane helix</keyword>
<feature type="transmembrane region" description="Helical" evidence="1">
    <location>
        <begin position="195"/>
        <end position="214"/>
    </location>
</feature>
<feature type="non-terminal residue" evidence="2">
    <location>
        <position position="1"/>
    </location>
</feature>
<feature type="transmembrane region" description="Helical" evidence="1">
    <location>
        <begin position="35"/>
        <end position="58"/>
    </location>
</feature>
<dbReference type="EMBL" id="JAHFXS010000390">
    <property type="protein sequence ID" value="KAG9985452.1"/>
    <property type="molecule type" value="Genomic_DNA"/>
</dbReference>
<sequence length="420" mass="47094">MALDPGSIHDDDKAQHEALVQEVNESQCKISAFSLIWKPAVLILIPIALVFVSGYFGFSWTHLSIYDDAMWKWPETGDINEDAGWTCLANGTASLDLATLWNASQFLDINLGFGRFKFGVAKGLDVAWDLVVGRGGQILLAMFSYRLLSAVLLQSMETRTISLYTYTAIGFDRGPLFCVWASLRDLWSDRRQGKIVLFTVVFASLYLLAFPTFVSTMTGYKPIYTPWLSFDSDDAMYDTGSSDVLKVQGIIKDASRIGLTDDFPTTWDNHCLSPGCTNFVNNLSTAIDNSTMASAYMLHRTDRTEEEYIMPKPSPDPEPNHPLGPLITIRILSDNSDPTSSMPFDTNWERMRIKARFGTIMAGGAGYWWEEGCDWLNPEDTPDKVALKHGHTIRIIYCEFPNGMADVLDVLFEKKESDEL</sequence>
<comment type="caution">
    <text evidence="2">The sequence shown here is derived from an EMBL/GenBank/DDBJ whole genome shotgun (WGS) entry which is preliminary data.</text>
</comment>
<dbReference type="AlphaFoldDB" id="A0A9P8JYG5"/>
<keyword evidence="1" id="KW-0812">Transmembrane</keyword>
<reference evidence="2" key="1">
    <citation type="journal article" date="2021" name="J Fungi (Basel)">
        <title>Virulence traits and population genomics of the black yeast Aureobasidium melanogenum.</title>
        <authorList>
            <person name="Cernosa A."/>
            <person name="Sun X."/>
            <person name="Gostincar C."/>
            <person name="Fang C."/>
            <person name="Gunde-Cimerman N."/>
            <person name="Song Z."/>
        </authorList>
    </citation>
    <scope>NUCLEOTIDE SEQUENCE</scope>
    <source>
        <strain evidence="2">EXF-9298</strain>
    </source>
</reference>
<gene>
    <name evidence="2" type="ORF">KCU98_g4701</name>
</gene>
<protein>
    <submittedName>
        <fullName evidence="2">Uncharacterized protein</fullName>
    </submittedName>
</protein>
<organism evidence="2 3">
    <name type="scientific">Aureobasidium melanogenum</name>
    <name type="common">Aureobasidium pullulans var. melanogenum</name>
    <dbReference type="NCBI Taxonomy" id="46634"/>
    <lineage>
        <taxon>Eukaryota</taxon>
        <taxon>Fungi</taxon>
        <taxon>Dikarya</taxon>
        <taxon>Ascomycota</taxon>
        <taxon>Pezizomycotina</taxon>
        <taxon>Dothideomycetes</taxon>
        <taxon>Dothideomycetidae</taxon>
        <taxon>Dothideales</taxon>
        <taxon>Saccotheciaceae</taxon>
        <taxon>Aureobasidium</taxon>
    </lineage>
</organism>
<accession>A0A9P8JYG5</accession>
<keyword evidence="1" id="KW-0472">Membrane</keyword>
<keyword evidence="3" id="KW-1185">Reference proteome</keyword>
<name>A0A9P8JYG5_AURME</name>
<evidence type="ECO:0000313" key="3">
    <source>
        <dbReference type="Proteomes" id="UP000729357"/>
    </source>
</evidence>
<evidence type="ECO:0000256" key="1">
    <source>
        <dbReference type="SAM" id="Phobius"/>
    </source>
</evidence>
<dbReference type="Proteomes" id="UP000729357">
    <property type="component" value="Unassembled WGS sequence"/>
</dbReference>
<reference evidence="2" key="2">
    <citation type="submission" date="2021-08" db="EMBL/GenBank/DDBJ databases">
        <authorList>
            <person name="Gostincar C."/>
            <person name="Sun X."/>
            <person name="Song Z."/>
            <person name="Gunde-Cimerman N."/>
        </authorList>
    </citation>
    <scope>NUCLEOTIDE SEQUENCE</scope>
    <source>
        <strain evidence="2">EXF-9298</strain>
    </source>
</reference>
<evidence type="ECO:0000313" key="2">
    <source>
        <dbReference type="EMBL" id="KAG9985452.1"/>
    </source>
</evidence>
<proteinExistence type="predicted"/>